<dbReference type="EMBL" id="VSSQ01000112">
    <property type="protein sequence ID" value="MPL78035.1"/>
    <property type="molecule type" value="Genomic_DNA"/>
</dbReference>
<evidence type="ECO:0000313" key="3">
    <source>
        <dbReference type="EMBL" id="MPL78035.1"/>
    </source>
</evidence>
<comment type="caution">
    <text evidence="3">The sequence shown here is derived from an EMBL/GenBank/DDBJ whole genome shotgun (WGS) entry which is preliminary data.</text>
</comment>
<sequence>MELIKREKYLEKIRPYYGKDLIKVLTGQRRVGKSYLLRLIRLELEAINPTANFIFIDLERFEFDKIRTYEDLYLYIKTAQKPGDNYLFIDEIQNIEDFERAIRSLLSEGNCDIYITGSNSAVFSGEIVTFLSGRQVVINIHSLSFTEYLLFNELDASEQSLMRYLKHGGLPYLRHIENDDDLVTDYLRNIYNTILYRDVVSRNQIRDIPFLENLTRFLADNTGSLTSATRIADYMKSQRNSKSVSVIINYLNYLEQAYFINSVRRQDVQGKRIFDSGEKFYFQDLGLRNLLSGYKPTEIAKIIENAVFNHLVYLGNKVYVGKMDDKEIDFIAEQNGEFAYYQVAYLLNDTKVIEREFGNLLKIPDHYPKYVISMDNFPITSSTEGIKHIHLMNFLLEE</sequence>
<dbReference type="Pfam" id="PF13173">
    <property type="entry name" value="AAA_14"/>
    <property type="match status" value="1"/>
</dbReference>
<dbReference type="InterPro" id="IPR041682">
    <property type="entry name" value="AAA_14"/>
</dbReference>
<evidence type="ECO:0000259" key="1">
    <source>
        <dbReference type="Pfam" id="PF13173"/>
    </source>
</evidence>
<dbReference type="SUPFAM" id="SSF52540">
    <property type="entry name" value="P-loop containing nucleoside triphosphate hydrolases"/>
    <property type="match status" value="1"/>
</dbReference>
<evidence type="ECO:0000259" key="2">
    <source>
        <dbReference type="Pfam" id="PF13635"/>
    </source>
</evidence>
<dbReference type="PANTHER" id="PTHR33295:SF20">
    <property type="entry name" value="ATPASE"/>
    <property type="match status" value="1"/>
</dbReference>
<proteinExistence type="predicted"/>
<dbReference type="PANTHER" id="PTHR33295">
    <property type="entry name" value="ATPASE"/>
    <property type="match status" value="1"/>
</dbReference>
<dbReference type="InterPro" id="IPR027417">
    <property type="entry name" value="P-loop_NTPase"/>
</dbReference>
<name>A0A644UGC1_9ZZZZ</name>
<feature type="domain" description="DUF4143" evidence="2">
    <location>
        <begin position="197"/>
        <end position="343"/>
    </location>
</feature>
<dbReference type="Pfam" id="PF13635">
    <property type="entry name" value="DUF4143"/>
    <property type="match status" value="1"/>
</dbReference>
<protein>
    <recommendedName>
        <fullName evidence="4">AAA domain-containing protein</fullName>
    </recommendedName>
</protein>
<accession>A0A644UGC1</accession>
<organism evidence="3">
    <name type="scientific">bioreactor metagenome</name>
    <dbReference type="NCBI Taxonomy" id="1076179"/>
    <lineage>
        <taxon>unclassified sequences</taxon>
        <taxon>metagenomes</taxon>
        <taxon>ecological metagenomes</taxon>
    </lineage>
</organism>
<feature type="domain" description="AAA" evidence="1">
    <location>
        <begin position="22"/>
        <end position="149"/>
    </location>
</feature>
<reference evidence="3" key="1">
    <citation type="submission" date="2019-08" db="EMBL/GenBank/DDBJ databases">
        <authorList>
            <person name="Kucharzyk K."/>
            <person name="Murdoch R.W."/>
            <person name="Higgins S."/>
            <person name="Loffler F."/>
        </authorList>
    </citation>
    <scope>NUCLEOTIDE SEQUENCE</scope>
</reference>
<dbReference type="InterPro" id="IPR025420">
    <property type="entry name" value="DUF4143"/>
</dbReference>
<dbReference type="AlphaFoldDB" id="A0A644UGC1"/>
<evidence type="ECO:0008006" key="4">
    <source>
        <dbReference type="Google" id="ProtNLM"/>
    </source>
</evidence>
<gene>
    <name evidence="3" type="ORF">SDC9_23896</name>
</gene>
<dbReference type="Gene3D" id="3.40.50.300">
    <property type="entry name" value="P-loop containing nucleotide triphosphate hydrolases"/>
    <property type="match status" value="1"/>
</dbReference>